<dbReference type="RefSeq" id="WP_098866513.1">
    <property type="nucleotide sequence ID" value="NZ_NUFN01000007.1"/>
</dbReference>
<reference evidence="1 2" key="1">
    <citation type="submission" date="2017-09" db="EMBL/GenBank/DDBJ databases">
        <title>Large-scale bioinformatics analysis of Bacillus genomes uncovers conserved roles of natural products in bacterial physiology.</title>
        <authorList>
            <consortium name="Agbiome Team Llc"/>
            <person name="Bleich R.M."/>
            <person name="Grubbs K.J."/>
            <person name="Santa Maria K.C."/>
            <person name="Allen S.E."/>
            <person name="Farag S."/>
            <person name="Shank E.A."/>
            <person name="Bowers A."/>
        </authorList>
    </citation>
    <scope>NUCLEOTIDE SEQUENCE [LARGE SCALE GENOMIC DNA]</scope>
    <source>
        <strain evidence="1 2">AFS058004</strain>
    </source>
</reference>
<organism evidence="1 2">
    <name type="scientific">Bacillus thuringiensis</name>
    <dbReference type="NCBI Taxonomy" id="1428"/>
    <lineage>
        <taxon>Bacteria</taxon>
        <taxon>Bacillati</taxon>
        <taxon>Bacillota</taxon>
        <taxon>Bacilli</taxon>
        <taxon>Bacillales</taxon>
        <taxon>Bacillaceae</taxon>
        <taxon>Bacillus</taxon>
        <taxon>Bacillus cereus group</taxon>
    </lineage>
</organism>
<sequence>MSTIRKFEFKKTYKEIDINGEIYRVEFNDEALEKYKKVGSKIEESKIEVQKLEAKTNVTISEYAQQERKFFDAVNELIVAYFGEEKFEHLYELAGRSSFNLLGLIEELNSLLEEHQNEVLDRKKSKYIKPKNK</sequence>
<accession>A0A9X7C2J0</accession>
<evidence type="ECO:0000313" key="1">
    <source>
        <dbReference type="EMBL" id="PGH85768.1"/>
    </source>
</evidence>
<protein>
    <recommendedName>
        <fullName evidence="3">Phage protein</fullName>
    </recommendedName>
</protein>
<name>A0A9X7C2J0_BACTU</name>
<proteinExistence type="predicted"/>
<comment type="caution">
    <text evidence="1">The sequence shown here is derived from an EMBL/GenBank/DDBJ whole genome shotgun (WGS) entry which is preliminary data.</text>
</comment>
<dbReference type="Proteomes" id="UP000222944">
    <property type="component" value="Unassembled WGS sequence"/>
</dbReference>
<dbReference type="EMBL" id="NUFN01000007">
    <property type="protein sequence ID" value="PGH85768.1"/>
    <property type="molecule type" value="Genomic_DNA"/>
</dbReference>
<evidence type="ECO:0000313" key="2">
    <source>
        <dbReference type="Proteomes" id="UP000222944"/>
    </source>
</evidence>
<dbReference type="AlphaFoldDB" id="A0A9X7C2J0"/>
<evidence type="ECO:0008006" key="3">
    <source>
        <dbReference type="Google" id="ProtNLM"/>
    </source>
</evidence>
<gene>
    <name evidence="1" type="ORF">CN899_07970</name>
</gene>